<sequence length="190" mass="20621">RVYFVGFMMRISKLEILFFLILTVLLRTVTASSLIEDFYALSRTLLWSVVSRTASNLPPKADGNGLCDSYAIQATDSCQSIAHAYDITVADIKSWNKQTYGWKGCDGIQQGNFICLSTGFPPMPVALPDATCGPQVPGTTRPSKYADLASLNPCPSGKCVSLVCASHPVHARLSQMSALRAIASRIVEQK</sequence>
<evidence type="ECO:0000256" key="2">
    <source>
        <dbReference type="ARBA" id="ARBA00023026"/>
    </source>
</evidence>
<keyword evidence="5" id="KW-1185">Reference proteome</keyword>
<dbReference type="CDD" id="cd00118">
    <property type="entry name" value="LysM"/>
    <property type="match status" value="1"/>
</dbReference>
<dbReference type="PANTHER" id="PTHR47700:SF2">
    <property type="entry name" value="CHITINASE"/>
    <property type="match status" value="1"/>
</dbReference>
<dbReference type="PANTHER" id="PTHR47700">
    <property type="entry name" value="V CHITINASE, PUTATIVE (AFU_ORTHOLOGUE AFUA_6G13720)-RELATED"/>
    <property type="match status" value="1"/>
</dbReference>
<dbReference type="GO" id="GO:0008061">
    <property type="term" value="F:chitin binding"/>
    <property type="evidence" value="ECO:0007669"/>
    <property type="project" value="UniProtKB-KW"/>
</dbReference>
<evidence type="ECO:0000256" key="1">
    <source>
        <dbReference type="ARBA" id="ARBA00022669"/>
    </source>
</evidence>
<reference evidence="4" key="2">
    <citation type="journal article" date="2023" name="IMA Fungus">
        <title>Comparative genomic study of the Penicillium genus elucidates a diverse pangenome and 15 lateral gene transfer events.</title>
        <authorList>
            <person name="Petersen C."/>
            <person name="Sorensen T."/>
            <person name="Nielsen M.R."/>
            <person name="Sondergaard T.E."/>
            <person name="Sorensen J.L."/>
            <person name="Fitzpatrick D.A."/>
            <person name="Frisvad J.C."/>
            <person name="Nielsen K.L."/>
        </authorList>
    </citation>
    <scope>NUCLEOTIDE SEQUENCE</scope>
    <source>
        <strain evidence="4">IBT 21472</strain>
    </source>
</reference>
<dbReference type="Proteomes" id="UP001147746">
    <property type="component" value="Unassembled WGS sequence"/>
</dbReference>
<dbReference type="PROSITE" id="PS51782">
    <property type="entry name" value="LYSM"/>
    <property type="match status" value="1"/>
</dbReference>
<reference evidence="4" key="1">
    <citation type="submission" date="2022-12" db="EMBL/GenBank/DDBJ databases">
        <authorList>
            <person name="Petersen C."/>
        </authorList>
    </citation>
    <scope>NUCLEOTIDE SEQUENCE</scope>
    <source>
        <strain evidence="4">IBT 21472</strain>
    </source>
</reference>
<keyword evidence="1" id="KW-0147">Chitin-binding</keyword>
<comment type="caution">
    <text evidence="4">The sequence shown here is derived from an EMBL/GenBank/DDBJ whole genome shotgun (WGS) entry which is preliminary data.</text>
</comment>
<proteinExistence type="predicted"/>
<dbReference type="Gene3D" id="3.10.350.10">
    <property type="entry name" value="LysM domain"/>
    <property type="match status" value="1"/>
</dbReference>
<dbReference type="InterPro" id="IPR053214">
    <property type="entry name" value="LysM12-like"/>
</dbReference>
<feature type="domain" description="LysM" evidence="3">
    <location>
        <begin position="68"/>
        <end position="116"/>
    </location>
</feature>
<dbReference type="InterPro" id="IPR018392">
    <property type="entry name" value="LysM"/>
</dbReference>
<dbReference type="SMART" id="SM00257">
    <property type="entry name" value="LysM"/>
    <property type="match status" value="1"/>
</dbReference>
<accession>A0A9W9U958</accession>
<dbReference type="SUPFAM" id="SSF54106">
    <property type="entry name" value="LysM domain"/>
    <property type="match status" value="1"/>
</dbReference>
<evidence type="ECO:0000313" key="4">
    <source>
        <dbReference type="EMBL" id="KAJ5324902.1"/>
    </source>
</evidence>
<protein>
    <recommendedName>
        <fullName evidence="3">LysM domain-containing protein</fullName>
    </recommendedName>
</protein>
<keyword evidence="2" id="KW-0843">Virulence</keyword>
<name>A0A9W9U958_9EURO</name>
<gene>
    <name evidence="4" type="ORF">N7476_003502</name>
</gene>
<dbReference type="EMBL" id="JAPZBO010000002">
    <property type="protein sequence ID" value="KAJ5324902.1"/>
    <property type="molecule type" value="Genomic_DNA"/>
</dbReference>
<dbReference type="InterPro" id="IPR036779">
    <property type="entry name" value="LysM_dom_sf"/>
</dbReference>
<organism evidence="4 5">
    <name type="scientific">Penicillium atrosanguineum</name>
    <dbReference type="NCBI Taxonomy" id="1132637"/>
    <lineage>
        <taxon>Eukaryota</taxon>
        <taxon>Fungi</taxon>
        <taxon>Dikarya</taxon>
        <taxon>Ascomycota</taxon>
        <taxon>Pezizomycotina</taxon>
        <taxon>Eurotiomycetes</taxon>
        <taxon>Eurotiomycetidae</taxon>
        <taxon>Eurotiales</taxon>
        <taxon>Aspergillaceae</taxon>
        <taxon>Penicillium</taxon>
    </lineage>
</organism>
<dbReference type="Pfam" id="PF01476">
    <property type="entry name" value="LysM"/>
    <property type="match status" value="1"/>
</dbReference>
<evidence type="ECO:0000313" key="5">
    <source>
        <dbReference type="Proteomes" id="UP001147746"/>
    </source>
</evidence>
<feature type="non-terminal residue" evidence="4">
    <location>
        <position position="1"/>
    </location>
</feature>
<dbReference type="AlphaFoldDB" id="A0A9W9U958"/>
<evidence type="ECO:0000259" key="3">
    <source>
        <dbReference type="PROSITE" id="PS51782"/>
    </source>
</evidence>